<dbReference type="SMART" id="SM00481">
    <property type="entry name" value="POLIIIAc"/>
    <property type="match status" value="1"/>
</dbReference>
<feature type="domain" description="Polymerase/histidinol phosphatase N-terminal" evidence="1">
    <location>
        <begin position="5"/>
        <end position="79"/>
    </location>
</feature>
<gene>
    <name evidence="2" type="ORF">H9968_08825</name>
</gene>
<dbReference type="InterPro" id="IPR050243">
    <property type="entry name" value="PHP_phosphatase"/>
</dbReference>
<dbReference type="Gene3D" id="3.20.20.140">
    <property type="entry name" value="Metal-dependent hydrolases"/>
    <property type="match status" value="1"/>
</dbReference>
<dbReference type="Pfam" id="PF02811">
    <property type="entry name" value="PHP"/>
    <property type="match status" value="1"/>
</dbReference>
<evidence type="ECO:0000313" key="3">
    <source>
        <dbReference type="Proteomes" id="UP000824049"/>
    </source>
</evidence>
<evidence type="ECO:0000259" key="1">
    <source>
        <dbReference type="SMART" id="SM00481"/>
    </source>
</evidence>
<comment type="caution">
    <text evidence="2">The sequence shown here is derived from an EMBL/GenBank/DDBJ whole genome shotgun (WGS) entry which is preliminary data.</text>
</comment>
<reference evidence="2" key="2">
    <citation type="submission" date="2021-04" db="EMBL/GenBank/DDBJ databases">
        <authorList>
            <person name="Gilroy R."/>
        </authorList>
    </citation>
    <scope>NUCLEOTIDE SEQUENCE</scope>
    <source>
        <strain evidence="2">CHK179-28034</strain>
    </source>
</reference>
<protein>
    <submittedName>
        <fullName evidence="2">Phosphatase</fullName>
    </submittedName>
</protein>
<dbReference type="InterPro" id="IPR004013">
    <property type="entry name" value="PHP_dom"/>
</dbReference>
<dbReference type="SUPFAM" id="SSF89550">
    <property type="entry name" value="PHP domain-like"/>
    <property type="match status" value="1"/>
</dbReference>
<dbReference type="PANTHER" id="PTHR36928:SF1">
    <property type="entry name" value="PHOSPHATASE YCDX-RELATED"/>
    <property type="match status" value="1"/>
</dbReference>
<reference evidence="2" key="1">
    <citation type="journal article" date="2021" name="PeerJ">
        <title>Extensive microbial diversity within the chicken gut microbiome revealed by metagenomics and culture.</title>
        <authorList>
            <person name="Gilroy R."/>
            <person name="Ravi A."/>
            <person name="Getino M."/>
            <person name="Pursley I."/>
            <person name="Horton D.L."/>
            <person name="Alikhan N.F."/>
            <person name="Baker D."/>
            <person name="Gharbi K."/>
            <person name="Hall N."/>
            <person name="Watson M."/>
            <person name="Adriaenssens E.M."/>
            <person name="Foster-Nyarko E."/>
            <person name="Jarju S."/>
            <person name="Secka A."/>
            <person name="Antonio M."/>
            <person name="Oren A."/>
            <person name="Chaudhuri R.R."/>
            <person name="La Ragione R."/>
            <person name="Hildebrand F."/>
            <person name="Pallen M.J."/>
        </authorList>
    </citation>
    <scope>NUCLEOTIDE SEQUENCE</scope>
    <source>
        <strain evidence="2">CHK179-28034</strain>
    </source>
</reference>
<dbReference type="InterPro" id="IPR003141">
    <property type="entry name" value="Pol/His_phosphatase_N"/>
</dbReference>
<sequence>MDYLLDVHTHTIASGHAYNSMMEMAKAGFEKGLKLLGITEHAPMMPGSCSNMYFHNLKVVPRSLCGIEVMLGAELNILDYDGHVDLDDHVLRQLDIKIASLHSVCILPGTREENTRAVLGAIRNPMIDIIGHPDDGIYPLDYEPIVEAARETNTLLEVNNNSLNPMGARKNTRGNLITMLELCKQYEQPVIMNSDAHVFADVGRRDFSEELIRDLDFPEELIVNRSVGVFKDYINKKYQK</sequence>
<evidence type="ECO:0000313" key="2">
    <source>
        <dbReference type="EMBL" id="HIZ40006.1"/>
    </source>
</evidence>
<dbReference type="AlphaFoldDB" id="A0A9D2EME3"/>
<dbReference type="NCBIfam" id="NF006702">
    <property type="entry name" value="PRK09248.1"/>
    <property type="match status" value="1"/>
</dbReference>
<name>A0A9D2EME3_9FIRM</name>
<proteinExistence type="predicted"/>
<dbReference type="EMBL" id="DXBR01000079">
    <property type="protein sequence ID" value="HIZ40006.1"/>
    <property type="molecule type" value="Genomic_DNA"/>
</dbReference>
<dbReference type="InterPro" id="IPR016195">
    <property type="entry name" value="Pol/histidinol_Pase-like"/>
</dbReference>
<dbReference type="GO" id="GO:0008270">
    <property type="term" value="F:zinc ion binding"/>
    <property type="evidence" value="ECO:0007669"/>
    <property type="project" value="TreeGrafter"/>
</dbReference>
<organism evidence="2 3">
    <name type="scientific">Candidatus Anaerobutyricum stercoris</name>
    <dbReference type="NCBI Taxonomy" id="2838457"/>
    <lineage>
        <taxon>Bacteria</taxon>
        <taxon>Bacillati</taxon>
        <taxon>Bacillota</taxon>
        <taxon>Clostridia</taxon>
        <taxon>Lachnospirales</taxon>
        <taxon>Lachnospiraceae</taxon>
        <taxon>Anaerobutyricum</taxon>
    </lineage>
</organism>
<dbReference type="PANTHER" id="PTHR36928">
    <property type="entry name" value="PHOSPHATASE YCDX-RELATED"/>
    <property type="match status" value="1"/>
</dbReference>
<dbReference type="GO" id="GO:0005829">
    <property type="term" value="C:cytosol"/>
    <property type="evidence" value="ECO:0007669"/>
    <property type="project" value="TreeGrafter"/>
</dbReference>
<accession>A0A9D2EME3</accession>
<dbReference type="CDD" id="cd07437">
    <property type="entry name" value="PHP_HisPPase_Ycdx_like"/>
    <property type="match status" value="1"/>
</dbReference>
<dbReference type="Proteomes" id="UP000824049">
    <property type="component" value="Unassembled WGS sequence"/>
</dbReference>
<dbReference type="GO" id="GO:0042578">
    <property type="term" value="F:phosphoric ester hydrolase activity"/>
    <property type="evidence" value="ECO:0007669"/>
    <property type="project" value="TreeGrafter"/>
</dbReference>